<keyword evidence="3" id="KW-1185">Reference proteome</keyword>
<sequence>MSMQLGMFKTNLEEFASKHKQEIQKEPEFPGQFLDTCVALAWISSPLEEDFGLRWGVRELSVATWGSRRWKCVWPRCPGREVCSLWRDYSKTSPREGADSPKMSSRTVRSGP</sequence>
<feature type="compositionally biased region" description="Polar residues" evidence="1">
    <location>
        <begin position="102"/>
        <end position="112"/>
    </location>
</feature>
<evidence type="ECO:0000256" key="1">
    <source>
        <dbReference type="SAM" id="MobiDB-lite"/>
    </source>
</evidence>
<evidence type="ECO:0000313" key="2">
    <source>
        <dbReference type="EMBL" id="VCW67963.1"/>
    </source>
</evidence>
<accession>A0A9X9LH44</accession>
<dbReference type="EMBL" id="CYRY02003326">
    <property type="protein sequence ID" value="VCW67963.1"/>
    <property type="molecule type" value="Genomic_DNA"/>
</dbReference>
<protein>
    <submittedName>
        <fullName evidence="2">Uncharacterized protein</fullName>
    </submittedName>
</protein>
<feature type="region of interest" description="Disordered" evidence="1">
    <location>
        <begin position="91"/>
        <end position="112"/>
    </location>
</feature>
<name>A0A9X9LH44_GULGU</name>
<dbReference type="SUPFAM" id="SSF46785">
    <property type="entry name" value="Winged helix' DNA-binding domain"/>
    <property type="match status" value="1"/>
</dbReference>
<dbReference type="InterPro" id="IPR036390">
    <property type="entry name" value="WH_DNA-bd_sf"/>
</dbReference>
<reference evidence="2 3" key="1">
    <citation type="submission" date="2018-10" db="EMBL/GenBank/DDBJ databases">
        <authorList>
            <person name="Ekblom R."/>
            <person name="Jareborg N."/>
        </authorList>
    </citation>
    <scope>NUCLEOTIDE SEQUENCE [LARGE SCALE GENOMIC DNA]</scope>
    <source>
        <tissue evidence="2">Muscle</tissue>
    </source>
</reference>
<gene>
    <name evidence="2" type="ORF">BN2614_LOCUS1</name>
</gene>
<organism evidence="2 3">
    <name type="scientific">Gulo gulo</name>
    <name type="common">Wolverine</name>
    <name type="synonym">Gluton</name>
    <dbReference type="NCBI Taxonomy" id="48420"/>
    <lineage>
        <taxon>Eukaryota</taxon>
        <taxon>Metazoa</taxon>
        <taxon>Chordata</taxon>
        <taxon>Craniata</taxon>
        <taxon>Vertebrata</taxon>
        <taxon>Euteleostomi</taxon>
        <taxon>Mammalia</taxon>
        <taxon>Eutheria</taxon>
        <taxon>Laurasiatheria</taxon>
        <taxon>Carnivora</taxon>
        <taxon>Caniformia</taxon>
        <taxon>Musteloidea</taxon>
        <taxon>Mustelidae</taxon>
        <taxon>Guloninae</taxon>
        <taxon>Gulo</taxon>
    </lineage>
</organism>
<dbReference type="Gene3D" id="6.10.140.180">
    <property type="match status" value="1"/>
</dbReference>
<comment type="caution">
    <text evidence="2">The sequence shown here is derived from an EMBL/GenBank/DDBJ whole genome shotgun (WGS) entry which is preliminary data.</text>
</comment>
<evidence type="ECO:0000313" key="3">
    <source>
        <dbReference type="Proteomes" id="UP000269945"/>
    </source>
</evidence>
<proteinExistence type="predicted"/>
<dbReference type="Proteomes" id="UP000269945">
    <property type="component" value="Unassembled WGS sequence"/>
</dbReference>
<dbReference type="InterPro" id="IPR040608">
    <property type="entry name" value="Snf8/Vps36"/>
</dbReference>
<dbReference type="AlphaFoldDB" id="A0A9X9LH44"/>
<dbReference type="Pfam" id="PF04157">
    <property type="entry name" value="EAP30"/>
    <property type="match status" value="1"/>
</dbReference>